<evidence type="ECO:0000313" key="4">
    <source>
        <dbReference type="Proteomes" id="UP001202922"/>
    </source>
</evidence>
<dbReference type="EMBL" id="JAKZBV010000002">
    <property type="protein sequence ID" value="MCH6472454.1"/>
    <property type="molecule type" value="Genomic_DNA"/>
</dbReference>
<dbReference type="Pfam" id="PF18064">
    <property type="entry name" value="CB_ParB_C"/>
    <property type="match status" value="1"/>
</dbReference>
<feature type="compositionally biased region" description="Basic residues" evidence="1">
    <location>
        <begin position="127"/>
        <end position="137"/>
    </location>
</feature>
<name>A0ABS9U6Y9_9MICC</name>
<reference evidence="3 4" key="1">
    <citation type="submission" date="2022-03" db="EMBL/GenBank/DDBJ databases">
        <title>Sinomonas sp. isolated from a soil.</title>
        <authorList>
            <person name="Han J."/>
            <person name="Kim D.-U."/>
        </authorList>
    </citation>
    <scope>NUCLEOTIDE SEQUENCE [LARGE SCALE GENOMIC DNA]</scope>
    <source>
        <strain evidence="3 4">5-5</strain>
    </source>
</reference>
<sequence length="137" mass="15475">MSENRPALSLPPRDPSKVRNLLRSNRPTIVPDPPAAAPEIEDDRRSVAGREVDEVREEGSAPKSRRAQVTFYMDAEFRDRARAAYRATAGIEGDDSWSEFIELAVLNEVTRRERLHNAGEKYEGSSRRLKAGRKIVD</sequence>
<comment type="caution">
    <text evidence="3">The sequence shown here is derived from an EMBL/GenBank/DDBJ whole genome shotgun (WGS) entry which is preliminary data.</text>
</comment>
<dbReference type="InterPro" id="IPR040851">
    <property type="entry name" value="ParB-like_C"/>
</dbReference>
<evidence type="ECO:0000259" key="2">
    <source>
        <dbReference type="Pfam" id="PF18064"/>
    </source>
</evidence>
<dbReference type="Proteomes" id="UP001202922">
    <property type="component" value="Unassembled WGS sequence"/>
</dbReference>
<dbReference type="Gene3D" id="6.10.180.30">
    <property type="match status" value="1"/>
</dbReference>
<organism evidence="3 4">
    <name type="scientific">Sinomonas terrae</name>
    <dbReference type="NCBI Taxonomy" id="2908838"/>
    <lineage>
        <taxon>Bacteria</taxon>
        <taxon>Bacillati</taxon>
        <taxon>Actinomycetota</taxon>
        <taxon>Actinomycetes</taxon>
        <taxon>Micrococcales</taxon>
        <taxon>Micrococcaceae</taxon>
        <taxon>Sinomonas</taxon>
    </lineage>
</organism>
<feature type="region of interest" description="Disordered" evidence="1">
    <location>
        <begin position="118"/>
        <end position="137"/>
    </location>
</feature>
<accession>A0ABS9U6Y9</accession>
<evidence type="ECO:0000313" key="3">
    <source>
        <dbReference type="EMBL" id="MCH6472454.1"/>
    </source>
</evidence>
<gene>
    <name evidence="3" type="ORF">L0M17_21230</name>
</gene>
<evidence type="ECO:0000256" key="1">
    <source>
        <dbReference type="SAM" id="MobiDB-lite"/>
    </source>
</evidence>
<protein>
    <recommendedName>
        <fullName evidence="2">ParB-like C-terminal domain-containing protein</fullName>
    </recommendedName>
</protein>
<dbReference type="RefSeq" id="WP_241056627.1">
    <property type="nucleotide sequence ID" value="NZ_JAKZBV010000002.1"/>
</dbReference>
<feature type="domain" description="ParB-like C-terminal" evidence="2">
    <location>
        <begin position="80"/>
        <end position="122"/>
    </location>
</feature>
<proteinExistence type="predicted"/>
<feature type="region of interest" description="Disordered" evidence="1">
    <location>
        <begin position="1"/>
        <end position="63"/>
    </location>
</feature>
<keyword evidence="4" id="KW-1185">Reference proteome</keyword>
<feature type="compositionally biased region" description="Basic and acidic residues" evidence="1">
    <location>
        <begin position="42"/>
        <end position="60"/>
    </location>
</feature>